<keyword evidence="4" id="KW-0808">Transferase</keyword>
<dbReference type="Proteomes" id="UP000694904">
    <property type="component" value="Chromosome 4"/>
</dbReference>
<gene>
    <name evidence="8" type="primary">LOC108614649</name>
</gene>
<dbReference type="PANTHER" id="PTHR12684:SF2">
    <property type="entry name" value="TRNA 2'-PHOSPHOTRANSFERASE 1"/>
    <property type="match status" value="1"/>
</dbReference>
<comment type="catalytic activity">
    <reaction evidence="6">
        <text>2'-phospho-[ligated tRNA] + NAD(+) = mature tRNA + ADP-alpha-D-ribose 1'',2''-cyclic phosphate + nicotinamide</text>
        <dbReference type="Rhea" id="RHEA:23324"/>
        <dbReference type="Rhea" id="RHEA-COMP:11106"/>
        <dbReference type="Rhea" id="RHEA-COMP:11107"/>
        <dbReference type="ChEBI" id="CHEBI:17154"/>
        <dbReference type="ChEBI" id="CHEBI:57540"/>
        <dbReference type="ChEBI" id="CHEBI:76596"/>
        <dbReference type="ChEBI" id="CHEBI:82883"/>
        <dbReference type="ChEBI" id="CHEBI:85027"/>
        <dbReference type="EC" id="2.7.1.160"/>
    </reaction>
</comment>
<dbReference type="Pfam" id="PF01885">
    <property type="entry name" value="PTS_2-RNA"/>
    <property type="match status" value="1"/>
</dbReference>
<dbReference type="GeneID" id="108614649"/>
<evidence type="ECO:0000256" key="1">
    <source>
        <dbReference type="ARBA" id="ARBA00003343"/>
    </source>
</evidence>
<comment type="function">
    <text evidence="1">Catalyzes the last step of tRNA splicing, the transfer of the splice junction 2'-phosphate from ligated tRNA to NAD to produce ADP-ribose 1''-2'' cyclic phosphate.</text>
</comment>
<evidence type="ECO:0000256" key="5">
    <source>
        <dbReference type="ARBA" id="ARBA00023027"/>
    </source>
</evidence>
<evidence type="ECO:0000256" key="3">
    <source>
        <dbReference type="ARBA" id="ARBA00012007"/>
    </source>
</evidence>
<evidence type="ECO:0000313" key="7">
    <source>
        <dbReference type="Proteomes" id="UP000694904"/>
    </source>
</evidence>
<comment type="similarity">
    <text evidence="2">Belongs to the KptA/TPT1 family.</text>
</comment>
<reference evidence="7" key="1">
    <citation type="journal article" date="1997" name="Nucleic Acids Res.">
        <title>tRNAscan-SE: a program for improved detection of transfer RNA genes in genomic sequence.</title>
        <authorList>
            <person name="Lowe T.M."/>
            <person name="Eddy S.R."/>
        </authorList>
    </citation>
    <scope>NUCLEOTIDE SEQUENCE [LARGE SCALE GENOMIC DNA]</scope>
</reference>
<dbReference type="Gene3D" id="3.20.170.30">
    <property type="match status" value="1"/>
</dbReference>
<evidence type="ECO:0000256" key="6">
    <source>
        <dbReference type="ARBA" id="ARBA00047949"/>
    </source>
</evidence>
<sequence>MMTQKQTNVQLSKQLSWLLRHGAEKEGFTMQPDGYVCVADILRHPRYGVQYSKEKLREIVAADAKQRYQLRSNPVTGAEEIRANQGHSLRTVQAEACMERINSISQLPDPVVHGTYYKNWEHIKTEGLKRLTRNHIHFAVLGGEGKAVVSGFRSDCQVLIYLDVAKVLADQLELYRSSNNVILCAGIAGCISPSYFQRVVDRRTGKPLSF</sequence>
<dbReference type="PANTHER" id="PTHR12684">
    <property type="entry name" value="PUTATIVE PHOSPHOTRANSFERASE"/>
    <property type="match status" value="1"/>
</dbReference>
<proteinExistence type="inferred from homology"/>
<protein>
    <recommendedName>
        <fullName evidence="3">2'-phosphotransferase</fullName>
        <ecNumber evidence="3">2.7.1.160</ecNumber>
    </recommendedName>
</protein>
<keyword evidence="7" id="KW-1185">Reference proteome</keyword>
<dbReference type="InterPro" id="IPR042081">
    <property type="entry name" value="RNA_2'-PTrans_C"/>
</dbReference>
<accession>A0ABM1PAW7</accession>
<dbReference type="InterPro" id="IPR002745">
    <property type="entry name" value="Ptrans_KptA/Tpt1"/>
</dbReference>
<evidence type="ECO:0000313" key="8">
    <source>
        <dbReference type="RefSeq" id="XP_017864353.1"/>
    </source>
</evidence>
<organism evidence="7 8">
    <name type="scientific">Drosophila arizonae</name>
    <name type="common">Fruit fly</name>
    <dbReference type="NCBI Taxonomy" id="7263"/>
    <lineage>
        <taxon>Eukaryota</taxon>
        <taxon>Metazoa</taxon>
        <taxon>Ecdysozoa</taxon>
        <taxon>Arthropoda</taxon>
        <taxon>Hexapoda</taxon>
        <taxon>Insecta</taxon>
        <taxon>Pterygota</taxon>
        <taxon>Neoptera</taxon>
        <taxon>Endopterygota</taxon>
        <taxon>Diptera</taxon>
        <taxon>Brachycera</taxon>
        <taxon>Muscomorpha</taxon>
        <taxon>Ephydroidea</taxon>
        <taxon>Drosophilidae</taxon>
        <taxon>Drosophila</taxon>
    </lineage>
</organism>
<dbReference type="SUPFAM" id="SSF56399">
    <property type="entry name" value="ADP-ribosylation"/>
    <property type="match status" value="1"/>
</dbReference>
<dbReference type="InterPro" id="IPR042080">
    <property type="entry name" value="RNA_2'-PTrans_N"/>
</dbReference>
<keyword evidence="5" id="KW-0520">NAD</keyword>
<evidence type="ECO:0000256" key="4">
    <source>
        <dbReference type="ARBA" id="ARBA00022679"/>
    </source>
</evidence>
<reference evidence="8" key="3">
    <citation type="submission" date="2025-08" db="UniProtKB">
        <authorList>
            <consortium name="RefSeq"/>
        </authorList>
    </citation>
    <scope>IDENTIFICATION</scope>
    <source>
        <tissue evidence="8">Whole organism</tissue>
    </source>
</reference>
<dbReference type="Gene3D" id="1.10.10.970">
    <property type="entry name" value="RNA 2'-phosphotransferase, Tpt1/KptA family, N-terminal domain"/>
    <property type="match status" value="1"/>
</dbReference>
<evidence type="ECO:0000256" key="2">
    <source>
        <dbReference type="ARBA" id="ARBA00009836"/>
    </source>
</evidence>
<name>A0ABM1PAW7_DROAR</name>
<dbReference type="EC" id="2.7.1.160" evidence="3"/>
<reference evidence="7" key="2">
    <citation type="journal article" date="2016" name="G3 (Bethesda)">
        <title>Genome Evolution in Three Species of Cactophilic Drosophila.</title>
        <authorList>
            <person name="Sanchez-Flores A."/>
            <person name="Penazola F."/>
            <person name="Carpinteyro-Ponce J."/>
            <person name="Nazario-Yepiz N."/>
            <person name="Abreu-Goodger C."/>
            <person name="Machado C.A."/>
            <person name="Markow T.A."/>
        </authorList>
    </citation>
    <scope>NUCLEOTIDE SEQUENCE [LARGE SCALE GENOMIC DNA]</scope>
</reference>
<dbReference type="RefSeq" id="XP_017864353.1">
    <property type="nucleotide sequence ID" value="XM_018008864.1"/>
</dbReference>